<evidence type="ECO:0000313" key="3">
    <source>
        <dbReference type="Proteomes" id="UP001250858"/>
    </source>
</evidence>
<dbReference type="Proteomes" id="UP001250858">
    <property type="component" value="Chromosome"/>
</dbReference>
<dbReference type="GO" id="GO:0016787">
    <property type="term" value="F:hydrolase activity"/>
    <property type="evidence" value="ECO:0007669"/>
    <property type="project" value="UniProtKB-KW"/>
</dbReference>
<dbReference type="SUPFAM" id="SSF56601">
    <property type="entry name" value="beta-lactamase/transpeptidase-like"/>
    <property type="match status" value="1"/>
</dbReference>
<feature type="domain" description="Beta-lactamase class A catalytic" evidence="1">
    <location>
        <begin position="27"/>
        <end position="269"/>
    </location>
</feature>
<dbReference type="RefSeq" id="WP_309549822.1">
    <property type="nucleotide sequence ID" value="NZ_CP133762.1"/>
</dbReference>
<protein>
    <submittedName>
        <fullName evidence="2">Serine hydrolase</fullName>
    </submittedName>
</protein>
<gene>
    <name evidence="2" type="ORF">RGF97_30610</name>
</gene>
<proteinExistence type="predicted"/>
<accession>A0ABY9S1H8</accession>
<dbReference type="PANTHER" id="PTHR35333:SF3">
    <property type="entry name" value="BETA-LACTAMASE-TYPE TRANSPEPTIDASE FOLD CONTAINING PROTEIN"/>
    <property type="match status" value="1"/>
</dbReference>
<name>A0ABY9S1H8_9ACTN</name>
<dbReference type="EMBL" id="CP133762">
    <property type="protein sequence ID" value="WMX48279.1"/>
    <property type="molecule type" value="Genomic_DNA"/>
</dbReference>
<dbReference type="Gene3D" id="3.40.710.10">
    <property type="entry name" value="DD-peptidase/beta-lactamase superfamily"/>
    <property type="match status" value="1"/>
</dbReference>
<sequence length="310" mass="33052">MAPPATVDDVTAVLQALFDEAGVEGFVHAHDIDSDREVAFRADAPVIVASIRKIAVAIAYARQAAAGALDRAARHTITAANREGGGIGTDSCLHDVTLSTRDLAFFMLSMSDNAATDKLMEILGTEVVRAVAAELGCPRLPVGRYRDLWDPVWEELGLDPDGDIDAQLDQVSEERIRGLAMLDPTRSASSTPREITSLLTAIWRDQAGPSEACAEVRELMSHQLSVHRLAAGFDADVRVAAKNGSLWGVLNEAAVVEYPDGGRYAVAVFLRTPTLGGRNPAADAAIGRAARTAVDHLRRAPAAIPTKETR</sequence>
<dbReference type="PANTHER" id="PTHR35333">
    <property type="entry name" value="BETA-LACTAMASE"/>
    <property type="match status" value="1"/>
</dbReference>
<dbReference type="Pfam" id="PF13354">
    <property type="entry name" value="Beta-lactamase2"/>
    <property type="match status" value="1"/>
</dbReference>
<keyword evidence="3" id="KW-1185">Reference proteome</keyword>
<dbReference type="InterPro" id="IPR012338">
    <property type="entry name" value="Beta-lactam/transpept-like"/>
</dbReference>
<evidence type="ECO:0000259" key="1">
    <source>
        <dbReference type="Pfam" id="PF13354"/>
    </source>
</evidence>
<organism evidence="2 3">
    <name type="scientific">Streptomyces roseicoloratus</name>
    <dbReference type="NCBI Taxonomy" id="2508722"/>
    <lineage>
        <taxon>Bacteria</taxon>
        <taxon>Bacillati</taxon>
        <taxon>Actinomycetota</taxon>
        <taxon>Actinomycetes</taxon>
        <taxon>Kitasatosporales</taxon>
        <taxon>Streptomycetaceae</taxon>
        <taxon>Streptomyces</taxon>
    </lineage>
</organism>
<dbReference type="InterPro" id="IPR045155">
    <property type="entry name" value="Beta-lactam_cat"/>
</dbReference>
<reference evidence="2 3" key="1">
    <citation type="submission" date="2023-09" db="EMBL/GenBank/DDBJ databases">
        <title>Complete genome of Streptomyces roseicoloratus T14.</title>
        <authorList>
            <person name="Bashizi T."/>
            <person name="Kim M.-J."/>
            <person name="Lee G."/>
            <person name="Tagele S.B."/>
            <person name="Shin J.-H."/>
        </authorList>
    </citation>
    <scope>NUCLEOTIDE SEQUENCE [LARGE SCALE GENOMIC DNA]</scope>
    <source>
        <strain evidence="2 3">T14</strain>
    </source>
</reference>
<dbReference type="InterPro" id="IPR000871">
    <property type="entry name" value="Beta-lactam_class-A"/>
</dbReference>
<keyword evidence="2" id="KW-0378">Hydrolase</keyword>
<evidence type="ECO:0000313" key="2">
    <source>
        <dbReference type="EMBL" id="WMX48279.1"/>
    </source>
</evidence>